<evidence type="ECO:0000313" key="5">
    <source>
        <dbReference type="Proteomes" id="UP000037023"/>
    </source>
</evidence>
<dbReference type="SMART" id="SM00823">
    <property type="entry name" value="PKS_PP"/>
    <property type="match status" value="1"/>
</dbReference>
<keyword evidence="1" id="KW-0596">Phosphopantetheine</keyword>
<dbReference type="InterPro" id="IPR020806">
    <property type="entry name" value="PKS_PP-bd"/>
</dbReference>
<dbReference type="PROSITE" id="PS50075">
    <property type="entry name" value="CARRIER"/>
    <property type="match status" value="1"/>
</dbReference>
<organism evidence="4 5">
    <name type="scientific">Streptomyces viridochromogenes</name>
    <dbReference type="NCBI Taxonomy" id="1938"/>
    <lineage>
        <taxon>Bacteria</taxon>
        <taxon>Bacillati</taxon>
        <taxon>Actinomycetota</taxon>
        <taxon>Actinomycetes</taxon>
        <taxon>Kitasatosporales</taxon>
        <taxon>Streptomycetaceae</taxon>
        <taxon>Streptomyces</taxon>
    </lineage>
</organism>
<dbReference type="PATRIC" id="fig|1938.6.peg.3425"/>
<dbReference type="GO" id="GO:0017000">
    <property type="term" value="P:antibiotic biosynthetic process"/>
    <property type="evidence" value="ECO:0007669"/>
    <property type="project" value="UniProtKB-ARBA"/>
</dbReference>
<proteinExistence type="predicted"/>
<accession>A0A0L8KLV4</accession>
<evidence type="ECO:0000259" key="3">
    <source>
        <dbReference type="PROSITE" id="PS50075"/>
    </source>
</evidence>
<dbReference type="EMBL" id="LGUP01000131">
    <property type="protein sequence ID" value="KOG26958.1"/>
    <property type="molecule type" value="Genomic_DNA"/>
</dbReference>
<reference evidence="4 5" key="1">
    <citation type="submission" date="2015-06" db="EMBL/GenBank/DDBJ databases">
        <authorList>
            <person name="Hoefler B.C."/>
            <person name="Straight P.D."/>
        </authorList>
    </citation>
    <scope>NUCLEOTIDE SEQUENCE [LARGE SCALE GENOMIC DNA]</scope>
    <source>
        <strain evidence="4 5">NRRL 3427</strain>
    </source>
</reference>
<dbReference type="AlphaFoldDB" id="A0A0L8KLV4"/>
<evidence type="ECO:0000256" key="1">
    <source>
        <dbReference type="ARBA" id="ARBA00022450"/>
    </source>
</evidence>
<sequence>MDVAAFVEQVWREVLGIQHIAPDAHFVNDLGGDSLYAVEVGARLNAGFGIDLPVDLPFIAPTIAATTTAVEEALAMEKNS</sequence>
<comment type="caution">
    <text evidence="4">The sequence shown here is derived from an EMBL/GenBank/DDBJ whole genome shotgun (WGS) entry which is preliminary data.</text>
</comment>
<dbReference type="InterPro" id="IPR009081">
    <property type="entry name" value="PP-bd_ACP"/>
</dbReference>
<dbReference type="SUPFAM" id="SSF47336">
    <property type="entry name" value="ACP-like"/>
    <property type="match status" value="1"/>
</dbReference>
<dbReference type="Proteomes" id="UP000037023">
    <property type="component" value="Unassembled WGS sequence"/>
</dbReference>
<evidence type="ECO:0000313" key="4">
    <source>
        <dbReference type="EMBL" id="KOG26958.1"/>
    </source>
</evidence>
<dbReference type="GO" id="GO:0031177">
    <property type="term" value="F:phosphopantetheine binding"/>
    <property type="evidence" value="ECO:0007669"/>
    <property type="project" value="InterPro"/>
</dbReference>
<dbReference type="Gene3D" id="1.10.1200.10">
    <property type="entry name" value="ACP-like"/>
    <property type="match status" value="1"/>
</dbReference>
<keyword evidence="2" id="KW-0597">Phosphoprotein</keyword>
<feature type="domain" description="Carrier" evidence="3">
    <location>
        <begin position="1"/>
        <end position="74"/>
    </location>
</feature>
<name>A0A0L8KLV4_STRVR</name>
<dbReference type="InterPro" id="IPR036736">
    <property type="entry name" value="ACP-like_sf"/>
</dbReference>
<evidence type="ECO:0000256" key="2">
    <source>
        <dbReference type="ARBA" id="ARBA00022553"/>
    </source>
</evidence>
<dbReference type="Pfam" id="PF00550">
    <property type="entry name" value="PP-binding"/>
    <property type="match status" value="1"/>
</dbReference>
<gene>
    <name evidence="4" type="ORF">ADK34_15835</name>
</gene>
<protein>
    <recommendedName>
        <fullName evidence="3">Carrier domain-containing protein</fullName>
    </recommendedName>
</protein>